<organism evidence="1 2">
    <name type="scientific">Pyropia yezoensis</name>
    <name type="common">Susabi-nori</name>
    <name type="synonym">Porphyra yezoensis</name>
    <dbReference type="NCBI Taxonomy" id="2788"/>
    <lineage>
        <taxon>Eukaryota</taxon>
        <taxon>Rhodophyta</taxon>
        <taxon>Bangiophyceae</taxon>
        <taxon>Bangiales</taxon>
        <taxon>Bangiaceae</taxon>
        <taxon>Pyropia</taxon>
    </lineage>
</organism>
<accession>A0ACC3CGZ0</accession>
<proteinExistence type="predicted"/>
<keyword evidence="2" id="KW-1185">Reference proteome</keyword>
<protein>
    <submittedName>
        <fullName evidence="1">Uncharacterized protein</fullName>
    </submittedName>
</protein>
<sequence length="268" mass="27996">MVLCGPHGPVDSSRLLGGRVVGAAEADSPAVFFTKIFLGDGVSFFCGGSLISPRHVLTRAGCGVEVGDVLRVGGTGIWDGLEVRVGEVAVHPDYAPNGHLYDVAVLTMADPPTAADLAAAGLVPARLNGWVWTERSASKPPSFVVAGFGAIDAAGATLGSAALKVGIQRRSNWSACTPATAAVPVPTVVAAQVCTNVAAAPTVSLCSNDGGGPLARRYVFRGRVVWQLFGVASYWVTSREGDACMQGLPNVFTRVEPVRQWIWRQLVW</sequence>
<dbReference type="EMBL" id="CM020620">
    <property type="protein sequence ID" value="KAK1869467.1"/>
    <property type="molecule type" value="Genomic_DNA"/>
</dbReference>
<dbReference type="Proteomes" id="UP000798662">
    <property type="component" value="Chromosome 3"/>
</dbReference>
<reference evidence="1" key="1">
    <citation type="submission" date="2019-11" db="EMBL/GenBank/DDBJ databases">
        <title>Nori genome reveals adaptations in red seaweeds to the harsh intertidal environment.</title>
        <authorList>
            <person name="Wang D."/>
            <person name="Mao Y."/>
        </authorList>
    </citation>
    <scope>NUCLEOTIDE SEQUENCE</scope>
    <source>
        <tissue evidence="1">Gametophyte</tissue>
    </source>
</reference>
<comment type="caution">
    <text evidence="1">The sequence shown here is derived from an EMBL/GenBank/DDBJ whole genome shotgun (WGS) entry which is preliminary data.</text>
</comment>
<gene>
    <name evidence="1" type="ORF">I4F81_011943</name>
</gene>
<evidence type="ECO:0000313" key="2">
    <source>
        <dbReference type="Proteomes" id="UP000798662"/>
    </source>
</evidence>
<evidence type="ECO:0000313" key="1">
    <source>
        <dbReference type="EMBL" id="KAK1869467.1"/>
    </source>
</evidence>
<name>A0ACC3CGZ0_PYRYE</name>